<evidence type="ECO:0000313" key="2">
    <source>
        <dbReference type="EMBL" id="KAL1413153.1"/>
    </source>
</evidence>
<name>A0ABR3QEK9_9TREE</name>
<organism evidence="2 3">
    <name type="scientific">Vanrija albida</name>
    <dbReference type="NCBI Taxonomy" id="181172"/>
    <lineage>
        <taxon>Eukaryota</taxon>
        <taxon>Fungi</taxon>
        <taxon>Dikarya</taxon>
        <taxon>Basidiomycota</taxon>
        <taxon>Agaricomycotina</taxon>
        <taxon>Tremellomycetes</taxon>
        <taxon>Trichosporonales</taxon>
        <taxon>Trichosporonaceae</taxon>
        <taxon>Vanrija</taxon>
    </lineage>
</organism>
<accession>A0ABR3QEK9</accession>
<keyword evidence="3" id="KW-1185">Reference proteome</keyword>
<sequence length="188" mass="20211">MSVNTEEHGKQSFALRRGETLLTPGYAVELEVRVPASLEGPKRVEAAGGLIWITSERFVVIAQTPASESQMRMSYPRAPTLSSLDVPFATIKSNEFAVPLFSANHLLVSFVPDPAVAQPGLPHPGRGGAITAKLVVGDGVAHAVWKRIEAERAAWEERRRNEDALPLYTSRPADGHVTADSEAAPPPA</sequence>
<evidence type="ECO:0000313" key="3">
    <source>
        <dbReference type="Proteomes" id="UP001565368"/>
    </source>
</evidence>
<comment type="caution">
    <text evidence="2">The sequence shown here is derived from an EMBL/GenBank/DDBJ whole genome shotgun (WGS) entry which is preliminary data.</text>
</comment>
<dbReference type="RefSeq" id="XP_069213097.1">
    <property type="nucleotide sequence ID" value="XM_069349553.1"/>
</dbReference>
<dbReference type="EMBL" id="JBBXJM010000001">
    <property type="protein sequence ID" value="KAL1413153.1"/>
    <property type="molecule type" value="Genomic_DNA"/>
</dbReference>
<dbReference type="GeneID" id="95981945"/>
<protein>
    <submittedName>
        <fullName evidence="2">Uncharacterized protein</fullName>
    </submittedName>
</protein>
<feature type="region of interest" description="Disordered" evidence="1">
    <location>
        <begin position="156"/>
        <end position="188"/>
    </location>
</feature>
<dbReference type="Proteomes" id="UP001565368">
    <property type="component" value="Unassembled WGS sequence"/>
</dbReference>
<gene>
    <name evidence="2" type="ORF">Q8F55_000902</name>
</gene>
<evidence type="ECO:0000256" key="1">
    <source>
        <dbReference type="SAM" id="MobiDB-lite"/>
    </source>
</evidence>
<reference evidence="2 3" key="1">
    <citation type="submission" date="2023-08" db="EMBL/GenBank/DDBJ databases">
        <title>Annotated Genome Sequence of Vanrija albida AlHP1.</title>
        <authorList>
            <person name="Herzog R."/>
        </authorList>
    </citation>
    <scope>NUCLEOTIDE SEQUENCE [LARGE SCALE GENOMIC DNA]</scope>
    <source>
        <strain evidence="2 3">AlHP1</strain>
    </source>
</reference>
<proteinExistence type="predicted"/>